<gene>
    <name evidence="2" type="ORF">IF129_13620</name>
</gene>
<evidence type="ECO:0000313" key="3">
    <source>
        <dbReference type="Proteomes" id="UP000632289"/>
    </source>
</evidence>
<accession>A0A927F064</accession>
<dbReference type="EMBL" id="JACXYU010000006">
    <property type="protein sequence ID" value="MBD3932585.1"/>
    <property type="molecule type" value="Genomic_DNA"/>
</dbReference>
<dbReference type="NCBIfam" id="TIGR00199">
    <property type="entry name" value="PncC_domain"/>
    <property type="match status" value="1"/>
</dbReference>
<reference evidence="2" key="1">
    <citation type="submission" date="2020-09" db="EMBL/GenBank/DDBJ databases">
        <title>Secondary metabolite and genome analysis of marine Streptomyces chumphonensis KK1-2T.</title>
        <authorList>
            <person name="Phongsopitanun W."/>
            <person name="Kanchanasin P."/>
            <person name="Pittayakhajonwut P."/>
            <person name="Suwanborirux K."/>
            <person name="Tanasupawat S."/>
        </authorList>
    </citation>
    <scope>NUCLEOTIDE SEQUENCE</scope>
    <source>
        <strain evidence="2">KK1-2</strain>
    </source>
</reference>
<sequence length="175" mass="17863">MDAVAAQALELLVGRGETAGAAESLTGGLVAAALTAAPGSSRAFRGSVTAYATDLKRRLLGVDADLLAREGAVHPEVARQMARGVRRLLGTHWGVATTGVAGPEQQDGKPVGTVHIAVAGPGDVVAARRLDLAGDRGAVREGSVRAVLDLLRTELRENRGGQDTEQSGGKGCLQP</sequence>
<keyword evidence="3" id="KW-1185">Reference proteome</keyword>
<comment type="caution">
    <text evidence="2">The sequence shown here is derived from an EMBL/GenBank/DDBJ whole genome shotgun (WGS) entry which is preliminary data.</text>
</comment>
<protein>
    <submittedName>
        <fullName evidence="2">Nicotinamide-nucleotide amidohydrolase family protein</fullName>
    </submittedName>
</protein>
<name>A0A927F064_9ACTN</name>
<dbReference type="Proteomes" id="UP000632289">
    <property type="component" value="Unassembled WGS sequence"/>
</dbReference>
<dbReference type="SUPFAM" id="SSF142433">
    <property type="entry name" value="CinA-like"/>
    <property type="match status" value="1"/>
</dbReference>
<dbReference type="InterPro" id="IPR008136">
    <property type="entry name" value="CinA_C"/>
</dbReference>
<proteinExistence type="predicted"/>
<feature type="domain" description="CinA C-terminal" evidence="1">
    <location>
        <begin position="3"/>
        <end position="154"/>
    </location>
</feature>
<dbReference type="Gene3D" id="3.90.950.20">
    <property type="entry name" value="CinA-like"/>
    <property type="match status" value="1"/>
</dbReference>
<dbReference type="AlphaFoldDB" id="A0A927F064"/>
<dbReference type="Pfam" id="PF02464">
    <property type="entry name" value="CinA"/>
    <property type="match status" value="1"/>
</dbReference>
<dbReference type="RefSeq" id="WP_191210099.1">
    <property type="nucleotide sequence ID" value="NZ_BAABKL010000014.1"/>
</dbReference>
<organism evidence="2 3">
    <name type="scientific">Streptomyces chumphonensis</name>
    <dbReference type="NCBI Taxonomy" id="1214925"/>
    <lineage>
        <taxon>Bacteria</taxon>
        <taxon>Bacillati</taxon>
        <taxon>Actinomycetota</taxon>
        <taxon>Actinomycetes</taxon>
        <taxon>Kitasatosporales</taxon>
        <taxon>Streptomycetaceae</taxon>
        <taxon>Streptomyces</taxon>
    </lineage>
</organism>
<evidence type="ECO:0000259" key="1">
    <source>
        <dbReference type="Pfam" id="PF02464"/>
    </source>
</evidence>
<dbReference type="InterPro" id="IPR036653">
    <property type="entry name" value="CinA-like_C"/>
</dbReference>
<evidence type="ECO:0000313" key="2">
    <source>
        <dbReference type="EMBL" id="MBD3932585.1"/>
    </source>
</evidence>